<dbReference type="EMBL" id="JAEAOA010001427">
    <property type="protein sequence ID" value="KAK3582422.1"/>
    <property type="molecule type" value="Genomic_DNA"/>
</dbReference>
<organism evidence="3 4">
    <name type="scientific">Potamilus streckersoni</name>
    <dbReference type="NCBI Taxonomy" id="2493646"/>
    <lineage>
        <taxon>Eukaryota</taxon>
        <taxon>Metazoa</taxon>
        <taxon>Spiralia</taxon>
        <taxon>Lophotrochozoa</taxon>
        <taxon>Mollusca</taxon>
        <taxon>Bivalvia</taxon>
        <taxon>Autobranchia</taxon>
        <taxon>Heteroconchia</taxon>
        <taxon>Palaeoheterodonta</taxon>
        <taxon>Unionida</taxon>
        <taxon>Unionoidea</taxon>
        <taxon>Unionidae</taxon>
        <taxon>Ambleminae</taxon>
        <taxon>Lampsilini</taxon>
        <taxon>Potamilus</taxon>
    </lineage>
</organism>
<dbReference type="InterPro" id="IPR038763">
    <property type="entry name" value="DHH_sf"/>
</dbReference>
<dbReference type="InterPro" id="IPR003156">
    <property type="entry name" value="DHHA1_dom"/>
</dbReference>
<gene>
    <name evidence="3" type="ORF">CHS0354_023968</name>
</gene>
<dbReference type="Proteomes" id="UP001195483">
    <property type="component" value="Unassembled WGS sequence"/>
</dbReference>
<feature type="domain" description="DDH" evidence="1">
    <location>
        <begin position="34"/>
        <end position="186"/>
    </location>
</feature>
<dbReference type="Pfam" id="PF01368">
    <property type="entry name" value="DHH"/>
    <property type="match status" value="1"/>
</dbReference>
<dbReference type="PANTHER" id="PTHR47618:SF1">
    <property type="entry name" value="BIFUNCTIONAL OLIGORIBONUCLEASE AND PAP PHOSPHATASE NRNA"/>
    <property type="match status" value="1"/>
</dbReference>
<dbReference type="Gene3D" id="3.10.310.30">
    <property type="match status" value="1"/>
</dbReference>
<dbReference type="InterPro" id="IPR001667">
    <property type="entry name" value="DDH_dom"/>
</dbReference>
<dbReference type="AlphaFoldDB" id="A0AAE0VMM1"/>
<dbReference type="GO" id="GO:0003676">
    <property type="term" value="F:nucleic acid binding"/>
    <property type="evidence" value="ECO:0007669"/>
    <property type="project" value="InterPro"/>
</dbReference>
<evidence type="ECO:0000259" key="2">
    <source>
        <dbReference type="Pfam" id="PF02272"/>
    </source>
</evidence>
<accession>A0AAE0VMM1</accession>
<comment type="caution">
    <text evidence="3">The sequence shown here is derived from an EMBL/GenBank/DDBJ whole genome shotgun (WGS) entry which is preliminary data.</text>
</comment>
<name>A0AAE0VMM1_9BIVA</name>
<feature type="domain" description="DHHA1" evidence="2">
    <location>
        <begin position="216"/>
        <end position="275"/>
    </location>
</feature>
<evidence type="ECO:0000313" key="4">
    <source>
        <dbReference type="Proteomes" id="UP001195483"/>
    </source>
</evidence>
<evidence type="ECO:0000313" key="3">
    <source>
        <dbReference type="EMBL" id="KAK3582422.1"/>
    </source>
</evidence>
<keyword evidence="4" id="KW-1185">Reference proteome</keyword>
<dbReference type="InterPro" id="IPR051319">
    <property type="entry name" value="Oligoribo/pAp-PDE_c-di-AMP_PDE"/>
</dbReference>
<reference evidence="3" key="2">
    <citation type="journal article" date="2021" name="Genome Biol. Evol.">
        <title>Developing a high-quality reference genome for a parasitic bivalve with doubly uniparental inheritance (Bivalvia: Unionida).</title>
        <authorList>
            <person name="Smith C.H."/>
        </authorList>
    </citation>
    <scope>NUCLEOTIDE SEQUENCE</scope>
    <source>
        <strain evidence="3">CHS0354</strain>
        <tissue evidence="3">Mantle</tissue>
    </source>
</reference>
<dbReference type="PANTHER" id="PTHR47618">
    <property type="entry name" value="BIFUNCTIONAL OLIGORIBONUCLEASE AND PAP PHOSPHATASE NRNA"/>
    <property type="match status" value="1"/>
</dbReference>
<evidence type="ECO:0000259" key="1">
    <source>
        <dbReference type="Pfam" id="PF01368"/>
    </source>
</evidence>
<protein>
    <submittedName>
        <fullName evidence="3">Uncharacterized protein</fullName>
    </submittedName>
</protein>
<proteinExistence type="predicted"/>
<reference evidence="3" key="3">
    <citation type="submission" date="2023-05" db="EMBL/GenBank/DDBJ databases">
        <authorList>
            <person name="Smith C.H."/>
        </authorList>
    </citation>
    <scope>NUCLEOTIDE SEQUENCE</scope>
    <source>
        <strain evidence="3">CHS0354</strain>
        <tissue evidence="3">Mantle</tissue>
    </source>
</reference>
<reference evidence="3" key="1">
    <citation type="journal article" date="2021" name="Genome Biol. Evol.">
        <title>A High-Quality Reference Genome for a Parasitic Bivalve with Doubly Uniparental Inheritance (Bivalvia: Unionida).</title>
        <authorList>
            <person name="Smith C.H."/>
        </authorList>
    </citation>
    <scope>NUCLEOTIDE SEQUENCE</scope>
    <source>
        <strain evidence="3">CHS0354</strain>
    </source>
</reference>
<dbReference type="Gene3D" id="3.90.1640.10">
    <property type="entry name" value="inorganic pyrophosphatase (n-terminal core)"/>
    <property type="match status" value="1"/>
</dbReference>
<dbReference type="SUPFAM" id="SSF64182">
    <property type="entry name" value="DHH phosphoesterases"/>
    <property type="match status" value="1"/>
</dbReference>
<sequence>MLNGNDNNNKKKLFLEQSDDAWQFAFELVASSKRIVLSTHENSDCDGLGSESALFQVLKKLGKEVVILNPTKVYEDFYVIPYMNLAMAFDDSIEKSLEILQNTDLFILLDTNHLSRTKNMKPHLIDYFRSKSMSALCIDHHLDPEDFADVMVCDSRMASTGELVFSFIKYLEKRYLVQLLDKDIADGENRIAYIVITQDMLKATSASIFETERLFEYLIGIRTVLVALLFVQINDIEFKLSLRSKGDIPVNFIAKDYGGGGHKNAAGCKTSLPFQTFLSEVLASVTSLIN</sequence>
<dbReference type="Pfam" id="PF02272">
    <property type="entry name" value="DHHA1"/>
    <property type="match status" value="1"/>
</dbReference>